<comment type="caution">
    <text evidence="2">The sequence shown here is derived from an EMBL/GenBank/DDBJ whole genome shotgun (WGS) entry which is preliminary data.</text>
</comment>
<dbReference type="AlphaFoldDB" id="A0A8J6J570"/>
<dbReference type="InterPro" id="IPR009875">
    <property type="entry name" value="PilZ_domain"/>
</dbReference>
<dbReference type="RefSeq" id="WP_147561969.1">
    <property type="nucleotide sequence ID" value="NZ_JACOPN010000008.1"/>
</dbReference>
<dbReference type="GO" id="GO:0035438">
    <property type="term" value="F:cyclic-di-GMP binding"/>
    <property type="evidence" value="ECO:0007669"/>
    <property type="project" value="InterPro"/>
</dbReference>
<dbReference type="EMBL" id="JACOPN010000008">
    <property type="protein sequence ID" value="MBC5717939.1"/>
    <property type="molecule type" value="Genomic_DNA"/>
</dbReference>
<proteinExistence type="predicted"/>
<dbReference type="Pfam" id="PF07238">
    <property type="entry name" value="PilZ"/>
    <property type="match status" value="1"/>
</dbReference>
<feature type="domain" description="PilZ" evidence="1">
    <location>
        <begin position="110"/>
        <end position="186"/>
    </location>
</feature>
<sequence>MENFLKNNNVLLLDSVNETLGSANLLTPSSGETLEIQVLGGKEDEVAKHEVFNLVEVAGSQLSLQCRLLRRSGDRFVLERIALLDKSYWRNLRVPIRFASFIYPLPGAQWQGRRAISSIDLSCGGVAFYCAPTLQVGDCCEIVIPVTVQPVILKCQILRRNDLSGERCLYAAKFIEMCHAEETFVREAVFRVQLRSRPRKDSANENTKGEQV</sequence>
<gene>
    <name evidence="2" type="ORF">H8S55_11540</name>
</gene>
<reference evidence="2" key="1">
    <citation type="submission" date="2020-08" db="EMBL/GenBank/DDBJ databases">
        <title>Genome public.</title>
        <authorList>
            <person name="Liu C."/>
            <person name="Sun Q."/>
        </authorList>
    </citation>
    <scope>NUCLEOTIDE SEQUENCE</scope>
    <source>
        <strain evidence="2">BX5</strain>
    </source>
</reference>
<keyword evidence="3" id="KW-1185">Reference proteome</keyword>
<evidence type="ECO:0000313" key="2">
    <source>
        <dbReference type="EMBL" id="MBC5717939.1"/>
    </source>
</evidence>
<organism evidence="2 3">
    <name type="scientific">Flintibacter faecis</name>
    <dbReference type="NCBI Taxonomy" id="2763047"/>
    <lineage>
        <taxon>Bacteria</taxon>
        <taxon>Bacillati</taxon>
        <taxon>Bacillota</taxon>
        <taxon>Clostridia</taxon>
        <taxon>Eubacteriales</taxon>
        <taxon>Flintibacter</taxon>
    </lineage>
</organism>
<evidence type="ECO:0000313" key="3">
    <source>
        <dbReference type="Proteomes" id="UP000602260"/>
    </source>
</evidence>
<dbReference type="Proteomes" id="UP000602260">
    <property type="component" value="Unassembled WGS sequence"/>
</dbReference>
<protein>
    <submittedName>
        <fullName evidence="2">PilZ domain-containing protein</fullName>
    </submittedName>
</protein>
<name>A0A8J6J570_9FIRM</name>
<accession>A0A8J6J570</accession>
<evidence type="ECO:0000259" key="1">
    <source>
        <dbReference type="Pfam" id="PF07238"/>
    </source>
</evidence>